<dbReference type="InterPro" id="IPR007060">
    <property type="entry name" value="FtsL/DivIC"/>
</dbReference>
<dbReference type="Pfam" id="PF04977">
    <property type="entry name" value="DivIC"/>
    <property type="match status" value="1"/>
</dbReference>
<sequence length="147" mass="17703">MFVNKFIRFFHYRLSLALTILIFLFFAISFGKEFFRRHDIQKEIHALEQEVKNLETISNEQEKWQQLLQTEFYVEREARLKLGLAKPKEQVIIITDESLNINDQNKEQSLKLNHSQLESDQMNSGTFFSSTSSSIWYNPIAWWHYFF</sequence>
<feature type="coiled-coil region" evidence="1">
    <location>
        <begin position="37"/>
        <end position="67"/>
    </location>
</feature>
<dbReference type="Proteomes" id="UP000229749">
    <property type="component" value="Unassembled WGS sequence"/>
</dbReference>
<evidence type="ECO:0008006" key="4">
    <source>
        <dbReference type="Google" id="ProtNLM"/>
    </source>
</evidence>
<comment type="caution">
    <text evidence="2">The sequence shown here is derived from an EMBL/GenBank/DDBJ whole genome shotgun (WGS) entry which is preliminary data.</text>
</comment>
<reference evidence="3" key="1">
    <citation type="submission" date="2017-09" db="EMBL/GenBank/DDBJ databases">
        <title>Depth-based differentiation of microbial function through sediment-hosted aquifers and enrichment of novel symbionts in the deep terrestrial subsurface.</title>
        <authorList>
            <person name="Probst A.J."/>
            <person name="Ladd B."/>
            <person name="Jarett J.K."/>
            <person name="Geller-Mcgrath D.E."/>
            <person name="Sieber C.M.K."/>
            <person name="Emerson J.B."/>
            <person name="Anantharaman K."/>
            <person name="Thomas B.C."/>
            <person name="Malmstrom R."/>
            <person name="Stieglmeier M."/>
            <person name="Klingl A."/>
            <person name="Woyke T."/>
            <person name="Ryan C.M."/>
            <person name="Banfield J.F."/>
        </authorList>
    </citation>
    <scope>NUCLEOTIDE SEQUENCE [LARGE SCALE GENOMIC DNA]</scope>
</reference>
<dbReference type="AlphaFoldDB" id="A0A2M7XH73"/>
<evidence type="ECO:0000313" key="3">
    <source>
        <dbReference type="Proteomes" id="UP000229749"/>
    </source>
</evidence>
<name>A0A2M7XH73_9BACT</name>
<keyword evidence="1" id="KW-0175">Coiled coil</keyword>
<protein>
    <recommendedName>
        <fullName evidence="4">Septum formation initiator</fullName>
    </recommendedName>
</protein>
<accession>A0A2M7XH73</accession>
<evidence type="ECO:0000313" key="2">
    <source>
        <dbReference type="EMBL" id="PJA47237.1"/>
    </source>
</evidence>
<dbReference type="EMBL" id="PFWS01000038">
    <property type="protein sequence ID" value="PJA47237.1"/>
    <property type="molecule type" value="Genomic_DNA"/>
</dbReference>
<proteinExistence type="predicted"/>
<evidence type="ECO:0000256" key="1">
    <source>
        <dbReference type="SAM" id="Coils"/>
    </source>
</evidence>
<organism evidence="2 3">
    <name type="scientific">Candidatus Uhrbacteria bacterium CG_4_9_14_3_um_filter_36_7</name>
    <dbReference type="NCBI Taxonomy" id="1975033"/>
    <lineage>
        <taxon>Bacteria</taxon>
        <taxon>Candidatus Uhriibacteriota</taxon>
    </lineage>
</organism>
<gene>
    <name evidence="2" type="ORF">CO172_02490</name>
</gene>